<protein>
    <submittedName>
        <fullName evidence="1">Uncharacterized protein</fullName>
    </submittedName>
</protein>
<reference evidence="1" key="2">
    <citation type="submission" date="2021-09" db="EMBL/GenBank/DDBJ databases">
        <authorList>
            <person name="Gilroy R."/>
        </authorList>
    </citation>
    <scope>NUCLEOTIDE SEQUENCE</scope>
    <source>
        <strain evidence="1">7318</strain>
    </source>
</reference>
<organism evidence="1 2">
    <name type="scientific">Megamonas hypermegale</name>
    <dbReference type="NCBI Taxonomy" id="158847"/>
    <lineage>
        <taxon>Bacteria</taxon>
        <taxon>Bacillati</taxon>
        <taxon>Bacillota</taxon>
        <taxon>Negativicutes</taxon>
        <taxon>Selenomonadales</taxon>
        <taxon>Selenomonadaceae</taxon>
        <taxon>Megamonas</taxon>
    </lineage>
</organism>
<proteinExistence type="predicted"/>
<gene>
    <name evidence="1" type="ORF">K8V65_07495</name>
</gene>
<accession>A0A921HPG7</accession>
<dbReference type="Proteomes" id="UP000780768">
    <property type="component" value="Unassembled WGS sequence"/>
</dbReference>
<reference evidence="1" key="1">
    <citation type="journal article" date="2021" name="PeerJ">
        <title>Extensive microbial diversity within the chicken gut microbiome revealed by metagenomics and culture.</title>
        <authorList>
            <person name="Gilroy R."/>
            <person name="Ravi A."/>
            <person name="Getino M."/>
            <person name="Pursley I."/>
            <person name="Horton D.L."/>
            <person name="Alikhan N.F."/>
            <person name="Baker D."/>
            <person name="Gharbi K."/>
            <person name="Hall N."/>
            <person name="Watson M."/>
            <person name="Adriaenssens E.M."/>
            <person name="Foster-Nyarko E."/>
            <person name="Jarju S."/>
            <person name="Secka A."/>
            <person name="Antonio M."/>
            <person name="Oren A."/>
            <person name="Chaudhuri R.R."/>
            <person name="La Ragione R."/>
            <person name="Hildebrand F."/>
            <person name="Pallen M.J."/>
        </authorList>
    </citation>
    <scope>NUCLEOTIDE SEQUENCE</scope>
    <source>
        <strain evidence="1">7318</strain>
    </source>
</reference>
<evidence type="ECO:0000313" key="1">
    <source>
        <dbReference type="EMBL" id="HJF85487.1"/>
    </source>
</evidence>
<dbReference type="AlphaFoldDB" id="A0A921HPG7"/>
<comment type="caution">
    <text evidence="1">The sequence shown here is derived from an EMBL/GenBank/DDBJ whole genome shotgun (WGS) entry which is preliminary data.</text>
</comment>
<dbReference type="EMBL" id="DYVR01000207">
    <property type="protein sequence ID" value="HJF85487.1"/>
    <property type="molecule type" value="Genomic_DNA"/>
</dbReference>
<name>A0A921HPG7_9FIRM</name>
<sequence length="112" mass="12454">MLPLNSQKAMFSAEEAAVIRFTLNVFLQTDFSGLTSKDEETKAKNSAKEIIDKITAGVNDFKFKELCVMAGATDNIISLIEDGETFGISKTQLDNCKFFLPSIKRKLIELVK</sequence>
<evidence type="ECO:0000313" key="2">
    <source>
        <dbReference type="Proteomes" id="UP000780768"/>
    </source>
</evidence>